<sequence>MDPQLQVALIIFGLLGFLIWGKWRYDGVTLSALALMVLLGLIPAKEAFLGFGHPAVITVALVLLISKALEKSG</sequence>
<evidence type="ECO:0000256" key="3">
    <source>
        <dbReference type="ARBA" id="ARBA00022692"/>
    </source>
</evidence>
<dbReference type="GO" id="GO:0055085">
    <property type="term" value="P:transmembrane transport"/>
    <property type="evidence" value="ECO:0007669"/>
    <property type="project" value="InterPro"/>
</dbReference>
<evidence type="ECO:0000256" key="6">
    <source>
        <dbReference type="SAM" id="Phobius"/>
    </source>
</evidence>
<dbReference type="EMBL" id="UINC01081819">
    <property type="protein sequence ID" value="SVC26034.1"/>
    <property type="molecule type" value="Genomic_DNA"/>
</dbReference>
<evidence type="ECO:0000259" key="7">
    <source>
        <dbReference type="Pfam" id="PF03600"/>
    </source>
</evidence>
<dbReference type="AlphaFoldDB" id="A0A382KMC9"/>
<feature type="transmembrane region" description="Helical" evidence="6">
    <location>
        <begin position="50"/>
        <end position="69"/>
    </location>
</feature>
<evidence type="ECO:0000256" key="1">
    <source>
        <dbReference type="ARBA" id="ARBA00004141"/>
    </source>
</evidence>
<keyword evidence="2" id="KW-0813">Transport</keyword>
<dbReference type="GO" id="GO:0016020">
    <property type="term" value="C:membrane"/>
    <property type="evidence" value="ECO:0007669"/>
    <property type="project" value="UniProtKB-SubCell"/>
</dbReference>
<accession>A0A382KMC9</accession>
<dbReference type="Pfam" id="PF03600">
    <property type="entry name" value="CitMHS"/>
    <property type="match status" value="1"/>
</dbReference>
<keyword evidence="5 6" id="KW-0472">Membrane</keyword>
<proteinExistence type="predicted"/>
<feature type="non-terminal residue" evidence="8">
    <location>
        <position position="73"/>
    </location>
</feature>
<gene>
    <name evidence="8" type="ORF">METZ01_LOCUS278888</name>
</gene>
<feature type="transmembrane region" description="Helical" evidence="6">
    <location>
        <begin position="28"/>
        <end position="44"/>
    </location>
</feature>
<comment type="subcellular location">
    <subcellularLocation>
        <location evidence="1">Membrane</location>
        <topology evidence="1">Multi-pass membrane protein</topology>
    </subcellularLocation>
</comment>
<keyword evidence="4 6" id="KW-1133">Transmembrane helix</keyword>
<organism evidence="8">
    <name type="scientific">marine metagenome</name>
    <dbReference type="NCBI Taxonomy" id="408172"/>
    <lineage>
        <taxon>unclassified sequences</taxon>
        <taxon>metagenomes</taxon>
        <taxon>ecological metagenomes</taxon>
    </lineage>
</organism>
<dbReference type="InterPro" id="IPR004680">
    <property type="entry name" value="Cit_transptr-like_dom"/>
</dbReference>
<evidence type="ECO:0000256" key="5">
    <source>
        <dbReference type="ARBA" id="ARBA00023136"/>
    </source>
</evidence>
<evidence type="ECO:0000256" key="2">
    <source>
        <dbReference type="ARBA" id="ARBA00022448"/>
    </source>
</evidence>
<evidence type="ECO:0000256" key="4">
    <source>
        <dbReference type="ARBA" id="ARBA00022989"/>
    </source>
</evidence>
<protein>
    <recommendedName>
        <fullName evidence="7">Citrate transporter-like domain-containing protein</fullName>
    </recommendedName>
</protein>
<evidence type="ECO:0000313" key="8">
    <source>
        <dbReference type="EMBL" id="SVC26034.1"/>
    </source>
</evidence>
<reference evidence="8" key="1">
    <citation type="submission" date="2018-05" db="EMBL/GenBank/DDBJ databases">
        <authorList>
            <person name="Lanie J.A."/>
            <person name="Ng W.-L."/>
            <person name="Kazmierczak K.M."/>
            <person name="Andrzejewski T.M."/>
            <person name="Davidsen T.M."/>
            <person name="Wayne K.J."/>
            <person name="Tettelin H."/>
            <person name="Glass J.I."/>
            <person name="Rusch D."/>
            <person name="Podicherti R."/>
            <person name="Tsui H.-C.T."/>
            <person name="Winkler M.E."/>
        </authorList>
    </citation>
    <scope>NUCLEOTIDE SEQUENCE</scope>
</reference>
<feature type="domain" description="Citrate transporter-like" evidence="7">
    <location>
        <begin position="17"/>
        <end position="73"/>
    </location>
</feature>
<keyword evidence="3 6" id="KW-0812">Transmembrane</keyword>
<name>A0A382KMC9_9ZZZZ</name>
<feature type="transmembrane region" description="Helical" evidence="6">
    <location>
        <begin position="6"/>
        <end position="21"/>
    </location>
</feature>